<accession>A0AAV7E9R5</accession>
<name>A0AAV7E9R5_ARIFI</name>
<feature type="compositionally biased region" description="Basic residues" evidence="1">
    <location>
        <begin position="96"/>
        <end position="106"/>
    </location>
</feature>
<comment type="caution">
    <text evidence="2">The sequence shown here is derived from an EMBL/GenBank/DDBJ whole genome shotgun (WGS) entry which is preliminary data.</text>
</comment>
<dbReference type="EMBL" id="JAINDJ010000006">
    <property type="protein sequence ID" value="KAG9444526.1"/>
    <property type="molecule type" value="Genomic_DNA"/>
</dbReference>
<evidence type="ECO:0000313" key="3">
    <source>
        <dbReference type="Proteomes" id="UP000825729"/>
    </source>
</evidence>
<reference evidence="2 3" key="1">
    <citation type="submission" date="2021-07" db="EMBL/GenBank/DDBJ databases">
        <title>The Aristolochia fimbriata genome: insights into angiosperm evolution, floral development and chemical biosynthesis.</title>
        <authorList>
            <person name="Jiao Y."/>
        </authorList>
    </citation>
    <scope>NUCLEOTIDE SEQUENCE [LARGE SCALE GENOMIC DNA]</scope>
    <source>
        <strain evidence="2">IBCAS-2021</strain>
        <tissue evidence="2">Leaf</tissue>
    </source>
</reference>
<feature type="compositionally biased region" description="Basic and acidic residues" evidence="1">
    <location>
        <begin position="79"/>
        <end position="88"/>
    </location>
</feature>
<dbReference type="Proteomes" id="UP000825729">
    <property type="component" value="Unassembled WGS sequence"/>
</dbReference>
<protein>
    <submittedName>
        <fullName evidence="2">Uncharacterized protein</fullName>
    </submittedName>
</protein>
<proteinExistence type="predicted"/>
<feature type="compositionally biased region" description="Polar residues" evidence="1">
    <location>
        <begin position="34"/>
        <end position="43"/>
    </location>
</feature>
<evidence type="ECO:0000313" key="2">
    <source>
        <dbReference type="EMBL" id="KAG9444526.1"/>
    </source>
</evidence>
<feature type="region of interest" description="Disordered" evidence="1">
    <location>
        <begin position="1"/>
        <end position="118"/>
    </location>
</feature>
<evidence type="ECO:0000256" key="1">
    <source>
        <dbReference type="SAM" id="MobiDB-lite"/>
    </source>
</evidence>
<sequence>MGLRLSSSNTCFPENEKSGGGAKDGVSRPPRSGSRPTYSNTCFSKDEKSSRGVKDGRSLSARQLGSMPSSSTYFSEDENSGRGAKDEASQLPRLGSRPRKIPQKRKSQAEAQVKELHGHPAEFLKDLFLRDEKSGQGVDDRSCDLEGTCWNHLDCLSLPNLVQDT</sequence>
<feature type="compositionally biased region" description="Polar residues" evidence="1">
    <location>
        <begin position="60"/>
        <end position="74"/>
    </location>
</feature>
<feature type="compositionally biased region" description="Polar residues" evidence="1">
    <location>
        <begin position="1"/>
        <end position="12"/>
    </location>
</feature>
<gene>
    <name evidence="2" type="ORF">H6P81_015866</name>
</gene>
<feature type="compositionally biased region" description="Basic and acidic residues" evidence="1">
    <location>
        <begin position="44"/>
        <end position="57"/>
    </location>
</feature>
<dbReference type="AlphaFoldDB" id="A0AAV7E9R5"/>
<organism evidence="2 3">
    <name type="scientific">Aristolochia fimbriata</name>
    <name type="common">White veined hardy Dutchman's pipe vine</name>
    <dbReference type="NCBI Taxonomy" id="158543"/>
    <lineage>
        <taxon>Eukaryota</taxon>
        <taxon>Viridiplantae</taxon>
        <taxon>Streptophyta</taxon>
        <taxon>Embryophyta</taxon>
        <taxon>Tracheophyta</taxon>
        <taxon>Spermatophyta</taxon>
        <taxon>Magnoliopsida</taxon>
        <taxon>Magnoliidae</taxon>
        <taxon>Piperales</taxon>
        <taxon>Aristolochiaceae</taxon>
        <taxon>Aristolochia</taxon>
    </lineage>
</organism>
<keyword evidence="3" id="KW-1185">Reference proteome</keyword>